<dbReference type="AlphaFoldDB" id="A0AAD6C0B9"/>
<dbReference type="EMBL" id="JAPVEA010000007">
    <property type="protein sequence ID" value="KAJ5443432.1"/>
    <property type="molecule type" value="Genomic_DNA"/>
</dbReference>
<reference evidence="2" key="1">
    <citation type="submission" date="2022-12" db="EMBL/GenBank/DDBJ databases">
        <authorList>
            <person name="Petersen C."/>
        </authorList>
    </citation>
    <scope>NUCLEOTIDE SEQUENCE</scope>
    <source>
        <strain evidence="2">IBT 16125</strain>
    </source>
</reference>
<reference evidence="2" key="2">
    <citation type="journal article" date="2023" name="IMA Fungus">
        <title>Comparative genomic study of the Penicillium genus elucidates a diverse pangenome and 15 lateral gene transfer events.</title>
        <authorList>
            <person name="Petersen C."/>
            <person name="Sorensen T."/>
            <person name="Nielsen M.R."/>
            <person name="Sondergaard T.E."/>
            <person name="Sorensen J.L."/>
            <person name="Fitzpatrick D.A."/>
            <person name="Frisvad J.C."/>
            <person name="Nielsen K.L."/>
        </authorList>
    </citation>
    <scope>NUCLEOTIDE SEQUENCE</scope>
    <source>
        <strain evidence="2">IBT 16125</strain>
    </source>
</reference>
<accession>A0AAD6C0B9</accession>
<feature type="region of interest" description="Disordered" evidence="1">
    <location>
        <begin position="416"/>
        <end position="443"/>
    </location>
</feature>
<evidence type="ECO:0000313" key="3">
    <source>
        <dbReference type="Proteomes" id="UP001213681"/>
    </source>
</evidence>
<evidence type="ECO:0008006" key="4">
    <source>
        <dbReference type="Google" id="ProtNLM"/>
    </source>
</evidence>
<sequence>MASHLTLECPSSHDIYFNLKGEAFFRPMSASVILKKCTDSDFSRAEQVQVSLVRVLSSKSSRDCASRNKPFLKQVCRLLSSKARPTPSETTQTCSVIEEMALCVPNLSTDSQVGYSPNDGKVYRILFHMPITPNMPASAATDLGNISYFLAASLRTSEGNVLGTSQEISFTRQLIPDCNTDIQHIRNYPNGAVVAQINLSQQIDSTESSNISLDAKILLRRPVTPATRPTEFKSVAIRGIRWRVEEITKLFIPPEDLHQPEDGQSPVNQSIEKESTTRELFNGFQKGYWVTFQNPIVKGRQHPESNHGSPIEIKLDIPIPKDVTPTPEISLSNYIPESMPAQSVPPSIQGQFPPTTPASLVLTVEHRLRFDLLTSEDTFDVDNHNLVDGRPLRTVLNISFPLLILRRAHGRIDETVCQGNPPSYDEVPVSPPDYKDFAQPGRI</sequence>
<dbReference type="Proteomes" id="UP001213681">
    <property type="component" value="Unassembled WGS sequence"/>
</dbReference>
<comment type="caution">
    <text evidence="2">The sequence shown here is derived from an EMBL/GenBank/DDBJ whole genome shotgun (WGS) entry which is preliminary data.</text>
</comment>
<evidence type="ECO:0000256" key="1">
    <source>
        <dbReference type="SAM" id="MobiDB-lite"/>
    </source>
</evidence>
<organism evidence="2 3">
    <name type="scientific">Penicillium daleae</name>
    <dbReference type="NCBI Taxonomy" id="63821"/>
    <lineage>
        <taxon>Eukaryota</taxon>
        <taxon>Fungi</taxon>
        <taxon>Dikarya</taxon>
        <taxon>Ascomycota</taxon>
        <taxon>Pezizomycotina</taxon>
        <taxon>Eurotiomycetes</taxon>
        <taxon>Eurotiomycetidae</taxon>
        <taxon>Eurotiales</taxon>
        <taxon>Aspergillaceae</taxon>
        <taxon>Penicillium</taxon>
    </lineage>
</organism>
<gene>
    <name evidence="2" type="ORF">N7458_007304</name>
</gene>
<protein>
    <recommendedName>
        <fullName evidence="4">LDB19 N-terminal domain-containing protein</fullName>
    </recommendedName>
</protein>
<evidence type="ECO:0000313" key="2">
    <source>
        <dbReference type="EMBL" id="KAJ5443432.1"/>
    </source>
</evidence>
<name>A0AAD6C0B9_9EURO</name>
<keyword evidence="3" id="KW-1185">Reference proteome</keyword>
<dbReference type="RefSeq" id="XP_056763512.1">
    <property type="nucleotide sequence ID" value="XM_056910686.1"/>
</dbReference>
<proteinExistence type="predicted"/>
<dbReference type="GeneID" id="81600929"/>